<dbReference type="Pfam" id="PF01052">
    <property type="entry name" value="FliMN_C"/>
    <property type="match status" value="1"/>
</dbReference>
<evidence type="ECO:0000313" key="12">
    <source>
        <dbReference type="EMBL" id="KWZ76303.1"/>
    </source>
</evidence>
<keyword evidence="12" id="KW-0282">Flagellum</keyword>
<keyword evidence="12" id="KW-0969">Cilium</keyword>
<dbReference type="PANTHER" id="PTHR30034">
    <property type="entry name" value="FLAGELLAR MOTOR SWITCH PROTEIN FLIM"/>
    <property type="match status" value="1"/>
</dbReference>
<comment type="caution">
    <text evidence="12">The sequence shown here is derived from an EMBL/GenBank/DDBJ whole genome shotgun (WGS) entry which is preliminary data.</text>
</comment>
<evidence type="ECO:0000256" key="9">
    <source>
        <dbReference type="ARBA" id="ARBA00023143"/>
    </source>
</evidence>
<dbReference type="InterPro" id="IPR001689">
    <property type="entry name" value="Flag_FliM"/>
</dbReference>
<dbReference type="Pfam" id="PF02154">
    <property type="entry name" value="FliM"/>
    <property type="match status" value="1"/>
</dbReference>
<dbReference type="GO" id="GO:0050918">
    <property type="term" value="P:positive chemotaxis"/>
    <property type="evidence" value="ECO:0007669"/>
    <property type="project" value="TreeGrafter"/>
</dbReference>
<keyword evidence="8" id="KW-0472">Membrane</keyword>
<dbReference type="PIRSF" id="PIRSF002888">
    <property type="entry name" value="FliM"/>
    <property type="match status" value="1"/>
</dbReference>
<dbReference type="InterPro" id="IPR036429">
    <property type="entry name" value="SpoA-like_sf"/>
</dbReference>
<protein>
    <recommendedName>
        <fullName evidence="4 10">Flagellar motor switch protein FliM</fullName>
    </recommendedName>
</protein>
<evidence type="ECO:0000256" key="1">
    <source>
        <dbReference type="ARBA" id="ARBA00004117"/>
    </source>
</evidence>
<dbReference type="Gene3D" id="3.40.1550.10">
    <property type="entry name" value="CheC-like"/>
    <property type="match status" value="1"/>
</dbReference>
<dbReference type="NCBIfam" id="TIGR01397">
    <property type="entry name" value="fliM_switch"/>
    <property type="match status" value="1"/>
</dbReference>
<name>A0A133K9T2_HEYCO</name>
<organism evidence="12 13">
    <name type="scientific">Heyndrickxia coagulans</name>
    <name type="common">Weizmannia coagulans</name>
    <dbReference type="NCBI Taxonomy" id="1398"/>
    <lineage>
        <taxon>Bacteria</taxon>
        <taxon>Bacillati</taxon>
        <taxon>Bacillota</taxon>
        <taxon>Bacilli</taxon>
        <taxon>Bacillales</taxon>
        <taxon>Bacillaceae</taxon>
        <taxon>Heyndrickxia</taxon>
    </lineage>
</organism>
<comment type="subcellular location">
    <subcellularLocation>
        <location evidence="1">Bacterial flagellum basal body</location>
    </subcellularLocation>
    <subcellularLocation>
        <location evidence="2">Cell membrane</location>
        <topology evidence="2">Peripheral membrane protein</topology>
    </subcellularLocation>
</comment>
<dbReference type="GO" id="GO:0003774">
    <property type="term" value="F:cytoskeletal motor activity"/>
    <property type="evidence" value="ECO:0007669"/>
    <property type="project" value="InterPro"/>
</dbReference>
<dbReference type="PANTHER" id="PTHR30034:SF6">
    <property type="entry name" value="YOP PROTEINS TRANSLOCATION PROTEIN Q"/>
    <property type="match status" value="1"/>
</dbReference>
<evidence type="ECO:0000256" key="4">
    <source>
        <dbReference type="ARBA" id="ARBA00021898"/>
    </source>
</evidence>
<reference evidence="13" key="1">
    <citation type="submission" date="2016-01" db="EMBL/GenBank/DDBJ databases">
        <authorList>
            <person name="Mitreva M."/>
            <person name="Pepin K.H."/>
            <person name="Mihindukulasuriya K.A."/>
            <person name="Fulton R."/>
            <person name="Fronick C."/>
            <person name="O'Laughlin M."/>
            <person name="Miner T."/>
            <person name="Herter B."/>
            <person name="Rosa B.A."/>
            <person name="Cordes M."/>
            <person name="Tomlinson C."/>
            <person name="Wollam A."/>
            <person name="Palsikar V.B."/>
            <person name="Mardis E.R."/>
            <person name="Wilson R.K."/>
        </authorList>
    </citation>
    <scope>NUCLEOTIDE SEQUENCE [LARGE SCALE GENOMIC DNA]</scope>
    <source>
        <strain evidence="13">GED7749B</strain>
    </source>
</reference>
<comment type="similarity">
    <text evidence="3">Belongs to the FliM family.</text>
</comment>
<keyword evidence="6" id="KW-0145">Chemotaxis</keyword>
<evidence type="ECO:0000259" key="11">
    <source>
        <dbReference type="Pfam" id="PF01052"/>
    </source>
</evidence>
<keyword evidence="7" id="KW-0283">Flagellar rotation</keyword>
<evidence type="ECO:0000313" key="13">
    <source>
        <dbReference type="Proteomes" id="UP000070376"/>
    </source>
</evidence>
<sequence length="358" mass="40405">MQQKGSAAAGSPAPVPVCIQRGWIKLPEDILSQSEIDALLSALSTGEMNAEEIKKEETRKVKVYDFKRALRFSKDQIRSLTRIHENFSRILTTFLSAQLRTYVQISVASADQIPYEEFIRSIPKMTLLTAYEVPPLDGNIIMEINPNIAYTMMDRVLGGYGESINKIDKLTEIEKKIMTRIFDQTIDQLKEAWSEIIEINPFLTELEVNPQFLQMISPNETVVVISLNTTIGDTSGMINLCLPQVVLDPMMPKLSGHYWMQHAGKEPDPDNIRLLEEGIKEAKVPLTAELGTATIKIEDFLNLEIGDCIRLNQTIEEPLVVKVDKIPKFIGQPGKQGTKMAVQILDIIEEGEEEQYER</sequence>
<dbReference type="Proteomes" id="UP000070376">
    <property type="component" value="Unassembled WGS sequence"/>
</dbReference>
<dbReference type="SUPFAM" id="SSF101801">
    <property type="entry name" value="Surface presentation of antigens (SPOA)"/>
    <property type="match status" value="1"/>
</dbReference>
<dbReference type="PRINTS" id="PR00955">
    <property type="entry name" value="FLGMOTORFLIM"/>
</dbReference>
<dbReference type="PATRIC" id="fig|1398.22.peg.4060"/>
<dbReference type="AlphaFoldDB" id="A0A133K9T2"/>
<keyword evidence="9" id="KW-0975">Bacterial flagellum</keyword>
<gene>
    <name evidence="12" type="ORF">HMPREF3213_04056</name>
</gene>
<dbReference type="GO" id="GO:0009425">
    <property type="term" value="C:bacterial-type flagellum basal body"/>
    <property type="evidence" value="ECO:0007669"/>
    <property type="project" value="UniProtKB-SubCell"/>
</dbReference>
<evidence type="ECO:0000256" key="3">
    <source>
        <dbReference type="ARBA" id="ARBA00011049"/>
    </source>
</evidence>
<keyword evidence="12" id="KW-0966">Cell projection</keyword>
<dbReference type="CDD" id="cd17908">
    <property type="entry name" value="FliM"/>
    <property type="match status" value="1"/>
</dbReference>
<evidence type="ECO:0000256" key="7">
    <source>
        <dbReference type="ARBA" id="ARBA00022779"/>
    </source>
</evidence>
<dbReference type="InterPro" id="IPR001543">
    <property type="entry name" value="FliN-like_C"/>
</dbReference>
<evidence type="ECO:0000256" key="10">
    <source>
        <dbReference type="NCBIfam" id="TIGR01397"/>
    </source>
</evidence>
<accession>A0A133K9T2</accession>
<feature type="domain" description="Flagellar motor switch protein FliN-like C-terminal" evidence="11">
    <location>
        <begin position="279"/>
        <end position="348"/>
    </location>
</feature>
<dbReference type="GO" id="GO:0005886">
    <property type="term" value="C:plasma membrane"/>
    <property type="evidence" value="ECO:0007669"/>
    <property type="project" value="UniProtKB-SubCell"/>
</dbReference>
<evidence type="ECO:0000256" key="8">
    <source>
        <dbReference type="ARBA" id="ARBA00023136"/>
    </source>
</evidence>
<dbReference type="InterPro" id="IPR028976">
    <property type="entry name" value="CheC-like_sf"/>
</dbReference>
<keyword evidence="5" id="KW-1003">Cell membrane</keyword>
<dbReference type="EMBL" id="LRPN01000211">
    <property type="protein sequence ID" value="KWZ76303.1"/>
    <property type="molecule type" value="Genomic_DNA"/>
</dbReference>
<dbReference type="Gene3D" id="2.30.330.10">
    <property type="entry name" value="SpoA-like"/>
    <property type="match status" value="1"/>
</dbReference>
<proteinExistence type="inferred from homology"/>
<dbReference type="GO" id="GO:0071978">
    <property type="term" value="P:bacterial-type flagellum-dependent swarming motility"/>
    <property type="evidence" value="ECO:0007669"/>
    <property type="project" value="TreeGrafter"/>
</dbReference>
<evidence type="ECO:0000256" key="5">
    <source>
        <dbReference type="ARBA" id="ARBA00022475"/>
    </source>
</evidence>
<evidence type="ECO:0000256" key="6">
    <source>
        <dbReference type="ARBA" id="ARBA00022500"/>
    </source>
</evidence>
<dbReference type="SUPFAM" id="SSF103039">
    <property type="entry name" value="CheC-like"/>
    <property type="match status" value="1"/>
</dbReference>
<evidence type="ECO:0000256" key="2">
    <source>
        <dbReference type="ARBA" id="ARBA00004202"/>
    </source>
</evidence>